<dbReference type="PRINTS" id="PR00262">
    <property type="entry name" value="IL1HBGF"/>
</dbReference>
<dbReference type="PRINTS" id="PR00263">
    <property type="entry name" value="HBGFFGF"/>
</dbReference>
<feature type="compositionally biased region" description="Low complexity" evidence="3">
    <location>
        <begin position="231"/>
        <end position="243"/>
    </location>
</feature>
<dbReference type="Gene3D" id="2.80.10.50">
    <property type="match status" value="1"/>
</dbReference>
<dbReference type="SUPFAM" id="SSF50353">
    <property type="entry name" value="Cytokine"/>
    <property type="match status" value="1"/>
</dbReference>
<dbReference type="InterPro" id="IPR002209">
    <property type="entry name" value="Fibroblast_GF_fam"/>
</dbReference>
<evidence type="ECO:0000256" key="2">
    <source>
        <dbReference type="RuleBase" id="RU049442"/>
    </source>
</evidence>
<evidence type="ECO:0000256" key="1">
    <source>
        <dbReference type="ARBA" id="ARBA00007936"/>
    </source>
</evidence>
<evidence type="ECO:0000313" key="4">
    <source>
        <dbReference type="EMBL" id="SSX05692.1"/>
    </source>
</evidence>
<accession>A0A336M9R4</accession>
<dbReference type="CDD" id="cd23311">
    <property type="entry name" value="beta-trefoil_FGF_Bnl-like"/>
    <property type="match status" value="1"/>
</dbReference>
<dbReference type="Pfam" id="PF00167">
    <property type="entry name" value="FGF"/>
    <property type="match status" value="1"/>
</dbReference>
<dbReference type="EMBL" id="UFQS01000645">
    <property type="protein sequence ID" value="SSX05692.1"/>
    <property type="molecule type" value="Genomic_DNA"/>
</dbReference>
<reference evidence="4" key="1">
    <citation type="submission" date="2018-04" db="EMBL/GenBank/DDBJ databases">
        <authorList>
            <person name="Go L.Y."/>
            <person name="Mitchell J.A."/>
        </authorList>
    </citation>
    <scope>NUCLEOTIDE SEQUENCE</scope>
    <source>
        <tissue evidence="4">Whole organism</tissue>
    </source>
</reference>
<feature type="compositionally biased region" description="Basic residues" evidence="3">
    <location>
        <begin position="164"/>
        <end position="177"/>
    </location>
</feature>
<organism evidence="5">
    <name type="scientific">Culicoides sonorensis</name>
    <name type="common">Biting midge</name>
    <dbReference type="NCBI Taxonomy" id="179676"/>
    <lineage>
        <taxon>Eukaryota</taxon>
        <taxon>Metazoa</taxon>
        <taxon>Ecdysozoa</taxon>
        <taxon>Arthropoda</taxon>
        <taxon>Hexapoda</taxon>
        <taxon>Insecta</taxon>
        <taxon>Pterygota</taxon>
        <taxon>Neoptera</taxon>
        <taxon>Endopterygota</taxon>
        <taxon>Diptera</taxon>
        <taxon>Nematocera</taxon>
        <taxon>Chironomoidea</taxon>
        <taxon>Ceratopogonidae</taxon>
        <taxon>Ceratopogoninae</taxon>
        <taxon>Culicoides</taxon>
        <taxon>Monoculicoides</taxon>
    </lineage>
</organism>
<feature type="region of interest" description="Disordered" evidence="3">
    <location>
        <begin position="253"/>
        <end position="272"/>
    </location>
</feature>
<gene>
    <name evidence="5" type="primary">CSON013062</name>
</gene>
<evidence type="ECO:0000256" key="3">
    <source>
        <dbReference type="SAM" id="MobiDB-lite"/>
    </source>
</evidence>
<reference evidence="5" key="2">
    <citation type="submission" date="2018-07" db="EMBL/GenBank/DDBJ databases">
        <authorList>
            <person name="Quirk P.G."/>
            <person name="Krulwich T.A."/>
        </authorList>
    </citation>
    <scope>NUCLEOTIDE SEQUENCE</scope>
</reference>
<dbReference type="InterPro" id="IPR008996">
    <property type="entry name" value="IL1/FGF"/>
</dbReference>
<comment type="similarity">
    <text evidence="1 2">Belongs to the heparin-binding growth factors family.</text>
</comment>
<dbReference type="PANTHER" id="PTHR11486">
    <property type="entry name" value="FIBROBLAST GROWTH FACTOR"/>
    <property type="match status" value="1"/>
</dbReference>
<dbReference type="SMART" id="SM00442">
    <property type="entry name" value="FGF"/>
    <property type="match status" value="1"/>
</dbReference>
<feature type="region of interest" description="Disordered" evidence="3">
    <location>
        <begin position="164"/>
        <end position="246"/>
    </location>
</feature>
<feature type="compositionally biased region" description="Polar residues" evidence="3">
    <location>
        <begin position="192"/>
        <end position="202"/>
    </location>
</feature>
<dbReference type="VEuPathDB" id="VectorBase:CSON013062"/>
<dbReference type="EMBL" id="UFQT01000645">
    <property type="protein sequence ID" value="SSX26051.1"/>
    <property type="molecule type" value="Genomic_DNA"/>
</dbReference>
<dbReference type="GO" id="GO:0008083">
    <property type="term" value="F:growth factor activity"/>
    <property type="evidence" value="ECO:0007669"/>
    <property type="project" value="InterPro"/>
</dbReference>
<feature type="compositionally biased region" description="Acidic residues" evidence="3">
    <location>
        <begin position="341"/>
        <end position="352"/>
    </location>
</feature>
<name>A0A336M9R4_CULSO</name>
<dbReference type="AlphaFoldDB" id="A0A336M9R4"/>
<feature type="compositionally biased region" description="Acidic residues" evidence="3">
    <location>
        <begin position="314"/>
        <end position="330"/>
    </location>
</feature>
<proteinExistence type="inferred from homology"/>
<feature type="region of interest" description="Disordered" evidence="3">
    <location>
        <begin position="282"/>
        <end position="352"/>
    </location>
</feature>
<feature type="chain" id="PRO_5033860098" description="Fibroblast growth factor" evidence="2">
    <location>
        <begin position="19"/>
        <end position="352"/>
    </location>
</feature>
<keyword evidence="2" id="KW-0732">Signal</keyword>
<feature type="signal peptide" evidence="2">
    <location>
        <begin position="1"/>
        <end position="18"/>
    </location>
</feature>
<protein>
    <recommendedName>
        <fullName evidence="2">Fibroblast growth factor</fullName>
        <shortName evidence="2">FGF</shortName>
    </recommendedName>
</protein>
<sequence length="352" mass="39719">MIFFLNFFVTAILHRTSVDIGQIKIQSVATCLFLCMDACGTVYGSPIFSEDCVFNESMEQHHFNTYSSTHHSNARRTLYLALNRHGEPRKIQIPPTRSLGKLATYTKSLTQTVEQARVETLITQNFGPNYIKHGLKQLCDSGQQLRPLTDKKLKPKAKCSLQNKIKKQVTKKKKRRKCRDDEPEGDNCVKTVVNSLGQTTGPGASMQKKRQQQAQKQNVNKCNHNEEDCVNNNLGNNSNNNNNNKKRPIMKKMQRAQSGGPGQKKGKQQQPQQHVIEIAAIHKLQPNNRNPGGKRNGKAKSTTTTTPKTPIVESLEELSAEEDDEFEDILIDPHGHNMQFVDDDDTLINEED</sequence>
<evidence type="ECO:0000313" key="5">
    <source>
        <dbReference type="EMBL" id="SSX26051.1"/>
    </source>
</evidence>